<dbReference type="PANTHER" id="PTHR33103:SF27">
    <property type="entry name" value="OS04G0594700 PROTEIN"/>
    <property type="match status" value="1"/>
</dbReference>
<dbReference type="Proteomes" id="UP001163823">
    <property type="component" value="Chromosome 11"/>
</dbReference>
<accession>A0AAD7L3H5</accession>
<dbReference type="PANTHER" id="PTHR33103">
    <property type="entry name" value="OS01G0153900 PROTEIN"/>
    <property type="match status" value="1"/>
</dbReference>
<gene>
    <name evidence="1" type="ORF">O6P43_026425</name>
</gene>
<dbReference type="KEGG" id="qsa:O6P43_026425"/>
<organism evidence="1 2">
    <name type="scientific">Quillaja saponaria</name>
    <name type="common">Soap bark tree</name>
    <dbReference type="NCBI Taxonomy" id="32244"/>
    <lineage>
        <taxon>Eukaryota</taxon>
        <taxon>Viridiplantae</taxon>
        <taxon>Streptophyta</taxon>
        <taxon>Embryophyta</taxon>
        <taxon>Tracheophyta</taxon>
        <taxon>Spermatophyta</taxon>
        <taxon>Magnoliopsida</taxon>
        <taxon>eudicotyledons</taxon>
        <taxon>Gunneridae</taxon>
        <taxon>Pentapetalae</taxon>
        <taxon>rosids</taxon>
        <taxon>fabids</taxon>
        <taxon>Fabales</taxon>
        <taxon>Quillajaceae</taxon>
        <taxon>Quillaja</taxon>
    </lineage>
</organism>
<keyword evidence="2" id="KW-1185">Reference proteome</keyword>
<proteinExistence type="predicted"/>
<sequence length="304" mass="34185">MAAKAREAEFTLRILVDKEKNRVVFAEAGKDFVDVLLSFLTFPLGTIVRLVSKDSNIQPVKVGSSNSLYKSVMNIDKEHFWTEICREMLLLPRSSMEAYCRSLKLIIDDMGWTNYFICENWECSRQPSGGLLSFYEDARRHCGKLMNKEVKLVDSNVTEHVNDGYVHGMFIILDDLTIMPNIMVKILELLDNLGIKDMHHELEERTVIVSKKESCTGKTSNIRGFTKGSLMYMVTNDLVVTPMPSDSVVNFLNKTGVPLSDLEERFVSIGMKEALSILKASLMSSSALTCGLKHITGGKVKVKN</sequence>
<dbReference type="EMBL" id="JARAOO010000011">
    <property type="protein sequence ID" value="KAJ7950206.1"/>
    <property type="molecule type" value="Genomic_DNA"/>
</dbReference>
<dbReference type="AlphaFoldDB" id="A0AAD7L3H5"/>
<comment type="caution">
    <text evidence="1">The sequence shown here is derived from an EMBL/GenBank/DDBJ whole genome shotgun (WGS) entry which is preliminary data.</text>
</comment>
<evidence type="ECO:0000313" key="2">
    <source>
        <dbReference type="Proteomes" id="UP001163823"/>
    </source>
</evidence>
<dbReference type="InterPro" id="IPR007750">
    <property type="entry name" value="DUF674"/>
</dbReference>
<reference evidence="1" key="1">
    <citation type="journal article" date="2023" name="Science">
        <title>Elucidation of the pathway for biosynthesis of saponin adjuvants from the soapbark tree.</title>
        <authorList>
            <person name="Reed J."/>
            <person name="Orme A."/>
            <person name="El-Demerdash A."/>
            <person name="Owen C."/>
            <person name="Martin L.B.B."/>
            <person name="Misra R.C."/>
            <person name="Kikuchi S."/>
            <person name="Rejzek M."/>
            <person name="Martin A.C."/>
            <person name="Harkess A."/>
            <person name="Leebens-Mack J."/>
            <person name="Louveau T."/>
            <person name="Stephenson M.J."/>
            <person name="Osbourn A."/>
        </authorList>
    </citation>
    <scope>NUCLEOTIDE SEQUENCE</scope>
    <source>
        <strain evidence="1">S10</strain>
    </source>
</reference>
<protein>
    <submittedName>
        <fullName evidence="1">DUF674 family protein</fullName>
    </submittedName>
</protein>
<evidence type="ECO:0000313" key="1">
    <source>
        <dbReference type="EMBL" id="KAJ7950206.1"/>
    </source>
</evidence>
<dbReference type="Pfam" id="PF05056">
    <property type="entry name" value="DUF674"/>
    <property type="match status" value="2"/>
</dbReference>
<name>A0AAD7L3H5_QUISA</name>